<dbReference type="GO" id="GO:0003700">
    <property type="term" value="F:DNA-binding transcription factor activity"/>
    <property type="evidence" value="ECO:0007669"/>
    <property type="project" value="InterPro"/>
</dbReference>
<evidence type="ECO:0000256" key="4">
    <source>
        <dbReference type="ARBA" id="ARBA00023163"/>
    </source>
</evidence>
<name>A0A7X1NKV9_9BURK</name>
<dbReference type="Pfam" id="PF03466">
    <property type="entry name" value="LysR_substrate"/>
    <property type="match status" value="1"/>
</dbReference>
<dbReference type="Pfam" id="PF00126">
    <property type="entry name" value="HTH_1"/>
    <property type="match status" value="1"/>
</dbReference>
<keyword evidence="7" id="KW-1185">Reference proteome</keyword>
<evidence type="ECO:0000313" key="7">
    <source>
        <dbReference type="Proteomes" id="UP000484381"/>
    </source>
</evidence>
<dbReference type="RefSeq" id="WP_152768285.1">
    <property type="nucleotide sequence ID" value="NZ_WHNP01000151.1"/>
</dbReference>
<gene>
    <name evidence="6" type="ORF">GCT13_46230</name>
</gene>
<dbReference type="SUPFAM" id="SSF46785">
    <property type="entry name" value="Winged helix' DNA-binding domain"/>
    <property type="match status" value="1"/>
</dbReference>
<comment type="similarity">
    <text evidence="1">Belongs to the LysR transcriptional regulatory family.</text>
</comment>
<comment type="caution">
    <text evidence="6">The sequence shown here is derived from an EMBL/GenBank/DDBJ whole genome shotgun (WGS) entry which is preliminary data.</text>
</comment>
<keyword evidence="4" id="KW-0804">Transcription</keyword>
<accession>A0A7X1NKV9</accession>
<evidence type="ECO:0000259" key="5">
    <source>
        <dbReference type="PROSITE" id="PS50931"/>
    </source>
</evidence>
<dbReference type="SUPFAM" id="SSF53850">
    <property type="entry name" value="Periplasmic binding protein-like II"/>
    <property type="match status" value="1"/>
</dbReference>
<feature type="domain" description="HTH lysR-type" evidence="5">
    <location>
        <begin position="1"/>
        <end position="59"/>
    </location>
</feature>
<dbReference type="GO" id="GO:0003677">
    <property type="term" value="F:DNA binding"/>
    <property type="evidence" value="ECO:0007669"/>
    <property type="project" value="UniProtKB-KW"/>
</dbReference>
<dbReference type="PRINTS" id="PR00039">
    <property type="entry name" value="HTHLYSR"/>
</dbReference>
<dbReference type="InterPro" id="IPR036388">
    <property type="entry name" value="WH-like_DNA-bd_sf"/>
</dbReference>
<dbReference type="InterPro" id="IPR058163">
    <property type="entry name" value="LysR-type_TF_proteobact-type"/>
</dbReference>
<evidence type="ECO:0000256" key="2">
    <source>
        <dbReference type="ARBA" id="ARBA00023015"/>
    </source>
</evidence>
<dbReference type="CDD" id="cd08422">
    <property type="entry name" value="PBP2_CrgA_like"/>
    <property type="match status" value="1"/>
</dbReference>
<dbReference type="PANTHER" id="PTHR30537">
    <property type="entry name" value="HTH-TYPE TRANSCRIPTIONAL REGULATOR"/>
    <property type="match status" value="1"/>
</dbReference>
<keyword evidence="3" id="KW-0238">DNA-binding</keyword>
<dbReference type="EMBL" id="WHNP01000151">
    <property type="protein sequence ID" value="MPW23883.1"/>
    <property type="molecule type" value="Genomic_DNA"/>
</dbReference>
<keyword evidence="2" id="KW-0805">Transcription regulation</keyword>
<dbReference type="Gene3D" id="1.10.10.10">
    <property type="entry name" value="Winged helix-like DNA-binding domain superfamily/Winged helix DNA-binding domain"/>
    <property type="match status" value="1"/>
</dbReference>
<reference evidence="6 7" key="1">
    <citation type="submission" date="2019-10" db="EMBL/GenBank/DDBJ databases">
        <title>Paraburkholderia sp. isolated from nodules of Mimosa pudica from Brazilian Atlantic Forest soils.</title>
        <authorList>
            <person name="Paulitsch F."/>
            <person name="Hungria M."/>
            <person name="Dall'Agnol R."/>
        </authorList>
    </citation>
    <scope>NUCLEOTIDE SEQUENCE [LARGE SCALE GENOMIC DNA]</scope>
    <source>
        <strain evidence="6 7">CNPSo 3157</strain>
    </source>
</reference>
<dbReference type="InterPro" id="IPR005119">
    <property type="entry name" value="LysR_subst-bd"/>
</dbReference>
<dbReference type="FunFam" id="1.10.10.10:FF:000001">
    <property type="entry name" value="LysR family transcriptional regulator"/>
    <property type="match status" value="1"/>
</dbReference>
<dbReference type="InterPro" id="IPR036390">
    <property type="entry name" value="WH_DNA-bd_sf"/>
</dbReference>
<dbReference type="InterPro" id="IPR000847">
    <property type="entry name" value="LysR_HTH_N"/>
</dbReference>
<sequence length="305" mass="32753">MDRLAAMEIFVSVAEAGSFSAAAKRMNVGQPAISKSVAQLEERLRARLVLRSTRGLTMTDAGRRFYEHAKLAIREADEAEQVVRRASDSLSGKLRVSAAVTFACLHVLPSLNAFLNQHPKLEIDLVLDDRNIDLLEEGMDVALRMGSLADSAMTARRIGRSPRLVVGTPGYFSRAGVPMTPADLSHHQAIVYSQRGGGETWTFIRDGSNADVTVSGRVRVSAAEGMRKAVLGGMGLAVASRWMFSPELASGEVQTVLTDWALPPVDLWAVFPSGRLVTARARSFVAFVEEALAQSASGQPGTSSA</sequence>
<evidence type="ECO:0000256" key="1">
    <source>
        <dbReference type="ARBA" id="ARBA00009437"/>
    </source>
</evidence>
<evidence type="ECO:0000313" key="6">
    <source>
        <dbReference type="EMBL" id="MPW23883.1"/>
    </source>
</evidence>
<evidence type="ECO:0000256" key="3">
    <source>
        <dbReference type="ARBA" id="ARBA00023125"/>
    </source>
</evidence>
<dbReference type="PROSITE" id="PS50931">
    <property type="entry name" value="HTH_LYSR"/>
    <property type="match status" value="1"/>
</dbReference>
<proteinExistence type="inferred from homology"/>
<dbReference type="AlphaFoldDB" id="A0A7X1NKV9"/>
<protein>
    <submittedName>
        <fullName evidence="6">LysR family transcriptional regulator</fullName>
    </submittedName>
</protein>
<dbReference type="Proteomes" id="UP000484381">
    <property type="component" value="Unassembled WGS sequence"/>
</dbReference>
<organism evidence="6 7">
    <name type="scientific">Paraburkholderia franconis</name>
    <dbReference type="NCBI Taxonomy" id="2654983"/>
    <lineage>
        <taxon>Bacteria</taxon>
        <taxon>Pseudomonadati</taxon>
        <taxon>Pseudomonadota</taxon>
        <taxon>Betaproteobacteria</taxon>
        <taxon>Burkholderiales</taxon>
        <taxon>Burkholderiaceae</taxon>
        <taxon>Paraburkholderia</taxon>
    </lineage>
</organism>
<dbReference type="Gene3D" id="3.40.190.290">
    <property type="match status" value="1"/>
</dbReference>
<dbReference type="PANTHER" id="PTHR30537:SF5">
    <property type="entry name" value="HTH-TYPE TRANSCRIPTIONAL ACTIVATOR TTDR-RELATED"/>
    <property type="match status" value="1"/>
</dbReference>